<reference evidence="1" key="2">
    <citation type="submission" date="2025-08" db="UniProtKB">
        <authorList>
            <consortium name="Ensembl"/>
        </authorList>
    </citation>
    <scope>IDENTIFICATION</scope>
</reference>
<evidence type="ECO:0000313" key="2">
    <source>
        <dbReference type="Proteomes" id="UP000233180"/>
    </source>
</evidence>
<accession>A0A2K6JZP3</accession>
<dbReference type="AlphaFoldDB" id="A0A2K6JZP3"/>
<reference evidence="1" key="3">
    <citation type="submission" date="2025-09" db="UniProtKB">
        <authorList>
            <consortium name="Ensembl"/>
        </authorList>
    </citation>
    <scope>IDENTIFICATION</scope>
</reference>
<evidence type="ECO:0000313" key="1">
    <source>
        <dbReference type="Ensembl" id="ENSRBIP00000004475.1"/>
    </source>
</evidence>
<dbReference type="GeneTree" id="ENSGT00910000146934"/>
<dbReference type="Ensembl" id="ENSRBIT00000022527.1">
    <property type="protein sequence ID" value="ENSRBIP00000004475.1"/>
    <property type="gene ID" value="ENSRBIG00000020546.1"/>
</dbReference>
<dbReference type="OMA" id="VPLLWYT"/>
<keyword evidence="2" id="KW-1185">Reference proteome</keyword>
<reference evidence="1 2" key="1">
    <citation type="submission" date="2016-06" db="EMBL/GenBank/DDBJ databases">
        <title>Genome of Rhinopithecus bieti.</title>
        <authorList>
            <person name="Wu"/>
            <person name="C.-I. and Zhang"/>
            <person name="Y."/>
        </authorList>
    </citation>
    <scope>NUCLEOTIDE SEQUENCE</scope>
</reference>
<organism evidence="1 2">
    <name type="scientific">Rhinopithecus bieti</name>
    <name type="common">Black snub-nosed monkey</name>
    <name type="synonym">Pygathrix bieti</name>
    <dbReference type="NCBI Taxonomy" id="61621"/>
    <lineage>
        <taxon>Eukaryota</taxon>
        <taxon>Metazoa</taxon>
        <taxon>Chordata</taxon>
        <taxon>Craniata</taxon>
        <taxon>Vertebrata</taxon>
        <taxon>Euteleostomi</taxon>
        <taxon>Mammalia</taxon>
        <taxon>Eutheria</taxon>
        <taxon>Euarchontoglires</taxon>
        <taxon>Primates</taxon>
        <taxon>Haplorrhini</taxon>
        <taxon>Catarrhini</taxon>
        <taxon>Cercopithecidae</taxon>
        <taxon>Colobinae</taxon>
        <taxon>Rhinopithecus</taxon>
    </lineage>
</organism>
<sequence>MEWGLEPVKENSEIPESRVFQIFHEQNDLIYIVDTYNIPVVPLLCYTVQLYEYFNLHVLFINNNTPSTPSTAKNKKPIE</sequence>
<proteinExistence type="predicted"/>
<protein>
    <submittedName>
        <fullName evidence="1">Uncharacterized protein</fullName>
    </submittedName>
</protein>
<dbReference type="Proteomes" id="UP000233180">
    <property type="component" value="Unassembled WGS sequence"/>
</dbReference>
<name>A0A2K6JZP3_RHIBE</name>